<proteinExistence type="inferred from homology"/>
<feature type="domain" description="Sugar fermentation stimulation protein C-terminal" evidence="2">
    <location>
        <begin position="86"/>
        <end position="224"/>
    </location>
</feature>
<accession>A0A9D1N5J0</accession>
<dbReference type="AlphaFoldDB" id="A0A9D1N5J0"/>
<dbReference type="HAMAP" id="MF_00095">
    <property type="entry name" value="SfsA"/>
    <property type="match status" value="1"/>
</dbReference>
<dbReference type="InterPro" id="IPR041465">
    <property type="entry name" value="SfsA_N"/>
</dbReference>
<dbReference type="InterPro" id="IPR040452">
    <property type="entry name" value="SfsA_C"/>
</dbReference>
<reference evidence="4" key="2">
    <citation type="journal article" date="2021" name="PeerJ">
        <title>Extensive microbial diversity within the chicken gut microbiome revealed by metagenomics and culture.</title>
        <authorList>
            <person name="Gilroy R."/>
            <person name="Ravi A."/>
            <person name="Getino M."/>
            <person name="Pursley I."/>
            <person name="Horton D.L."/>
            <person name="Alikhan N.F."/>
            <person name="Baker D."/>
            <person name="Gharbi K."/>
            <person name="Hall N."/>
            <person name="Watson M."/>
            <person name="Adriaenssens E.M."/>
            <person name="Foster-Nyarko E."/>
            <person name="Jarju S."/>
            <person name="Secka A."/>
            <person name="Antonio M."/>
            <person name="Oren A."/>
            <person name="Chaudhuri R.R."/>
            <person name="La Ragione R."/>
            <person name="Hildebrand F."/>
            <person name="Pallen M.J."/>
        </authorList>
    </citation>
    <scope>NUCLEOTIDE SEQUENCE</scope>
    <source>
        <strain evidence="4">ChiSjej4B22-8349</strain>
    </source>
</reference>
<comment type="similarity">
    <text evidence="1">Belongs to the SfsA family.</text>
</comment>
<protein>
    <recommendedName>
        <fullName evidence="1">Sugar fermentation stimulation protein homolog</fullName>
    </recommendedName>
</protein>
<name>A0A9D1N5J0_9FIRM</name>
<reference evidence="4" key="1">
    <citation type="submission" date="2020-10" db="EMBL/GenBank/DDBJ databases">
        <authorList>
            <person name="Gilroy R."/>
        </authorList>
    </citation>
    <scope>NUCLEOTIDE SEQUENCE</scope>
    <source>
        <strain evidence="4">ChiSjej4B22-8349</strain>
    </source>
</reference>
<evidence type="ECO:0000256" key="1">
    <source>
        <dbReference type="HAMAP-Rule" id="MF_00095"/>
    </source>
</evidence>
<dbReference type="Gene3D" id="2.40.50.580">
    <property type="match status" value="1"/>
</dbReference>
<evidence type="ECO:0000313" key="5">
    <source>
        <dbReference type="Proteomes" id="UP000824130"/>
    </source>
</evidence>
<dbReference type="Gene3D" id="3.40.1350.60">
    <property type="match status" value="1"/>
</dbReference>
<dbReference type="GO" id="GO:0003677">
    <property type="term" value="F:DNA binding"/>
    <property type="evidence" value="ECO:0007669"/>
    <property type="project" value="InterPro"/>
</dbReference>
<dbReference type="CDD" id="cd22359">
    <property type="entry name" value="SfsA-like_bacterial"/>
    <property type="match status" value="1"/>
</dbReference>
<dbReference type="InterPro" id="IPR005224">
    <property type="entry name" value="SfsA"/>
</dbReference>
<sequence>MKYEKICRGKFISRPNRFIAEVETGGYVRRAHVRNTGRCRELLVTGADLIMEDFRDRMGKRKLEYSLIGVTKETARGPILINVDSQAPNKVVGEALRSGKLRIGDMKKAEVVKSEYTYGTSRLDFYVKDETGREALVEVKGVTLEEDGAAMFPDAPTERGVKHIRELMGAASSGYVACVIFVIQMKGIDFFRPNDRTHAEFGEVLREAQKAGVEVLAYDCIVGEDSLRLDAPVEIKL</sequence>
<dbReference type="PANTHER" id="PTHR30545:SF2">
    <property type="entry name" value="SUGAR FERMENTATION STIMULATION PROTEIN A"/>
    <property type="match status" value="1"/>
</dbReference>
<organism evidence="4 5">
    <name type="scientific">Candidatus Allocopromorpha excrementipullorum</name>
    <dbReference type="NCBI Taxonomy" id="2840743"/>
    <lineage>
        <taxon>Bacteria</taxon>
        <taxon>Bacillati</taxon>
        <taxon>Bacillota</taxon>
        <taxon>Clostridia</taxon>
        <taxon>Eubacteriales</taxon>
        <taxon>Eubacteriaceae</taxon>
        <taxon>Eubacteriaceae incertae sedis</taxon>
        <taxon>Candidatus Allocopromorpha</taxon>
    </lineage>
</organism>
<dbReference type="EMBL" id="DVOB01000046">
    <property type="protein sequence ID" value="HIU95475.1"/>
    <property type="molecule type" value="Genomic_DNA"/>
</dbReference>
<dbReference type="PANTHER" id="PTHR30545">
    <property type="entry name" value="SUGAR FERMENTATION STIMULATION PROTEIN A"/>
    <property type="match status" value="1"/>
</dbReference>
<dbReference type="Pfam" id="PF03749">
    <property type="entry name" value="SfsA"/>
    <property type="match status" value="1"/>
</dbReference>
<dbReference type="Proteomes" id="UP000824130">
    <property type="component" value="Unassembled WGS sequence"/>
</dbReference>
<evidence type="ECO:0000259" key="2">
    <source>
        <dbReference type="Pfam" id="PF03749"/>
    </source>
</evidence>
<dbReference type="NCBIfam" id="TIGR00230">
    <property type="entry name" value="sfsA"/>
    <property type="match status" value="1"/>
</dbReference>
<gene>
    <name evidence="1 4" type="primary">sfsA</name>
    <name evidence="4" type="ORF">IAD25_02005</name>
</gene>
<feature type="domain" description="SfsA N-terminal OB" evidence="3">
    <location>
        <begin position="12"/>
        <end position="73"/>
    </location>
</feature>
<comment type="caution">
    <text evidence="4">The sequence shown here is derived from an EMBL/GenBank/DDBJ whole genome shotgun (WGS) entry which is preliminary data.</text>
</comment>
<evidence type="ECO:0000259" key="3">
    <source>
        <dbReference type="Pfam" id="PF17746"/>
    </source>
</evidence>
<evidence type="ECO:0000313" key="4">
    <source>
        <dbReference type="EMBL" id="HIU95475.1"/>
    </source>
</evidence>
<dbReference type="Pfam" id="PF17746">
    <property type="entry name" value="SfsA_N"/>
    <property type="match status" value="1"/>
</dbReference>